<feature type="transmembrane region" description="Helical" evidence="1">
    <location>
        <begin position="40"/>
        <end position="59"/>
    </location>
</feature>
<keyword evidence="1" id="KW-0812">Transmembrane</keyword>
<dbReference type="AlphaFoldDB" id="A0A146G8N5"/>
<name>A0A146G8N5_TERSA</name>
<dbReference type="InParanoid" id="A0A146G8N5"/>
<dbReference type="STRING" id="690879.TSACC_21453"/>
<dbReference type="Proteomes" id="UP000076023">
    <property type="component" value="Unassembled WGS sequence"/>
</dbReference>
<evidence type="ECO:0000256" key="1">
    <source>
        <dbReference type="SAM" id="Phobius"/>
    </source>
</evidence>
<protein>
    <submittedName>
        <fullName evidence="2">Uncharacterized protein</fullName>
    </submittedName>
</protein>
<dbReference type="OrthoDB" id="199891at2"/>
<reference evidence="3" key="1">
    <citation type="journal article" date="2017" name="Genome Announc.">
        <title>Draft Genome Sequence of Terrimicrobium sacchariphilum NM-5T, a Facultative Anaerobic Soil Bacterium of the Class Spartobacteria.</title>
        <authorList>
            <person name="Qiu Y.L."/>
            <person name="Tourlousse D.M."/>
            <person name="Matsuura N."/>
            <person name="Ohashi A."/>
            <person name="Sekiguchi Y."/>
        </authorList>
    </citation>
    <scope>NUCLEOTIDE SEQUENCE [LARGE SCALE GENOMIC DNA]</scope>
    <source>
        <strain evidence="3">NM-5</strain>
    </source>
</reference>
<evidence type="ECO:0000313" key="2">
    <source>
        <dbReference type="EMBL" id="GAT33048.1"/>
    </source>
</evidence>
<gene>
    <name evidence="2" type="ORF">TSACC_21453</name>
</gene>
<keyword evidence="3" id="KW-1185">Reference proteome</keyword>
<feature type="transmembrane region" description="Helical" evidence="1">
    <location>
        <begin position="7"/>
        <end position="28"/>
    </location>
</feature>
<comment type="caution">
    <text evidence="2">The sequence shown here is derived from an EMBL/GenBank/DDBJ whole genome shotgun (WGS) entry which is preliminary data.</text>
</comment>
<proteinExistence type="predicted"/>
<keyword evidence="1" id="KW-1133">Transmembrane helix</keyword>
<accession>A0A146G8N5</accession>
<dbReference type="RefSeq" id="WP_075078828.1">
    <property type="nucleotide sequence ID" value="NZ_BDCO01000002.1"/>
</dbReference>
<evidence type="ECO:0000313" key="3">
    <source>
        <dbReference type="Proteomes" id="UP000076023"/>
    </source>
</evidence>
<dbReference type="EMBL" id="BDCO01000002">
    <property type="protein sequence ID" value="GAT33048.1"/>
    <property type="molecule type" value="Genomic_DNA"/>
</dbReference>
<sequence length="63" mass="7206">MNFDLRLPVGLMFGLFGLILIGTGLFTSSEIYQRSLGINVNLWWGIFLLIFGCIMFFSAKRKK</sequence>
<organism evidence="2 3">
    <name type="scientific">Terrimicrobium sacchariphilum</name>
    <dbReference type="NCBI Taxonomy" id="690879"/>
    <lineage>
        <taxon>Bacteria</taxon>
        <taxon>Pseudomonadati</taxon>
        <taxon>Verrucomicrobiota</taxon>
        <taxon>Terrimicrobiia</taxon>
        <taxon>Terrimicrobiales</taxon>
        <taxon>Terrimicrobiaceae</taxon>
        <taxon>Terrimicrobium</taxon>
    </lineage>
</organism>
<keyword evidence="1" id="KW-0472">Membrane</keyword>